<dbReference type="EMBL" id="APMQ01000001">
    <property type="protein sequence ID" value="ENZ79591.1"/>
    <property type="molecule type" value="Genomic_DNA"/>
</dbReference>
<evidence type="ECO:0000313" key="2">
    <source>
        <dbReference type="EMBL" id="ENZ79591.1"/>
    </source>
</evidence>
<accession>R0CSR1</accession>
<dbReference type="AlphaFoldDB" id="R0CSR1"/>
<reference evidence="2 3" key="1">
    <citation type="journal article" date="2013" name="Genome Announc.">
        <title>Draft Genome Sequence for Ralstonia sp. Strain OR214, a Bacterium with Potential for Bioremediation.</title>
        <authorList>
            <person name="Utturkar S.M."/>
            <person name="Bollmann A."/>
            <person name="Brzoska R.M."/>
            <person name="Klingeman D.M."/>
            <person name="Epstein S.E."/>
            <person name="Palumbo A.V."/>
            <person name="Brown S.D."/>
        </authorList>
    </citation>
    <scope>NUCLEOTIDE SEQUENCE [LARGE SCALE GENOMIC DNA]</scope>
    <source>
        <strain evidence="2 3">OR214</strain>
    </source>
</reference>
<evidence type="ECO:0000313" key="3">
    <source>
        <dbReference type="Proteomes" id="UP000013280"/>
    </source>
</evidence>
<dbReference type="Proteomes" id="UP000013280">
    <property type="component" value="Unassembled WGS sequence"/>
</dbReference>
<dbReference type="RefSeq" id="WP_004625980.1">
    <property type="nucleotide sequence ID" value="NZ_APMQ01000001.1"/>
</dbReference>
<gene>
    <name evidence="2" type="ORF">OR214_00007</name>
</gene>
<comment type="caution">
    <text evidence="2">The sequence shown here is derived from an EMBL/GenBank/DDBJ whole genome shotgun (WGS) entry which is preliminary data.</text>
</comment>
<proteinExistence type="predicted"/>
<dbReference type="PATRIC" id="fig|1264675.3.peg.6"/>
<feature type="coiled-coil region" evidence="1">
    <location>
        <begin position="25"/>
        <end position="55"/>
    </location>
</feature>
<evidence type="ECO:0000256" key="1">
    <source>
        <dbReference type="SAM" id="Coils"/>
    </source>
</evidence>
<sequence>MAKSLPSYNDLLALSLYEQAIAHENERHRNRMAEIKRMQKALEALEQHREALLRSGVRIFGDDISRFPDGSLYYRGTLTIDGQRMCGALLRSGWIVEKRGEGTYPTHVFKKGRLRLRVASMSADALERAEASIAAEA</sequence>
<protein>
    <submittedName>
        <fullName evidence="2">Uncharacterized protein</fullName>
    </submittedName>
</protein>
<keyword evidence="1" id="KW-0175">Coiled coil</keyword>
<organism evidence="2 3">
    <name type="scientific">Ralstonia pickettii OR214</name>
    <dbReference type="NCBI Taxonomy" id="1264675"/>
    <lineage>
        <taxon>Bacteria</taxon>
        <taxon>Pseudomonadati</taxon>
        <taxon>Pseudomonadota</taxon>
        <taxon>Betaproteobacteria</taxon>
        <taxon>Burkholderiales</taxon>
        <taxon>Burkholderiaceae</taxon>
        <taxon>Ralstonia</taxon>
    </lineage>
</organism>
<name>R0CSR1_RALPI</name>